<accession>A0A6J7XMY6</accession>
<proteinExistence type="predicted"/>
<reference evidence="2" key="1">
    <citation type="submission" date="2020-05" db="EMBL/GenBank/DDBJ databases">
        <authorList>
            <person name="Chiriac C."/>
            <person name="Salcher M."/>
            <person name="Ghai R."/>
            <person name="Kavagutti S V."/>
        </authorList>
    </citation>
    <scope>NUCLEOTIDE SEQUENCE</scope>
</reference>
<evidence type="ECO:0000313" key="1">
    <source>
        <dbReference type="EMBL" id="CAB4177838.1"/>
    </source>
</evidence>
<sequence>MKYTPLKEEIRLRAIPFEKWWVVFKRDKTCNAPVPIQLEIRRLAHDITGLNYDSCCHGTFIDALQTIFLPYDKFKTNEIPIPVTTVSA</sequence>
<organism evidence="2">
    <name type="scientific">uncultured Caudovirales phage</name>
    <dbReference type="NCBI Taxonomy" id="2100421"/>
    <lineage>
        <taxon>Viruses</taxon>
        <taxon>Duplodnaviria</taxon>
        <taxon>Heunggongvirae</taxon>
        <taxon>Uroviricota</taxon>
        <taxon>Caudoviricetes</taxon>
        <taxon>Peduoviridae</taxon>
        <taxon>Maltschvirus</taxon>
        <taxon>Maltschvirus maltsch</taxon>
    </lineage>
</organism>
<dbReference type="EMBL" id="LR798401">
    <property type="protein sequence ID" value="CAB5229330.1"/>
    <property type="molecule type" value="Genomic_DNA"/>
</dbReference>
<evidence type="ECO:0000313" key="2">
    <source>
        <dbReference type="EMBL" id="CAB5229330.1"/>
    </source>
</evidence>
<dbReference type="EMBL" id="LR796962">
    <property type="protein sequence ID" value="CAB4177838.1"/>
    <property type="molecule type" value="Genomic_DNA"/>
</dbReference>
<gene>
    <name evidence="1" type="ORF">UFOVP1015_4</name>
    <name evidence="2" type="ORF">UFOVP1551_35</name>
</gene>
<protein>
    <submittedName>
        <fullName evidence="2">Uncharacterized protein</fullName>
    </submittedName>
</protein>
<name>A0A6J7XMY6_9CAUD</name>